<dbReference type="AlphaFoldDB" id="A0A2L1UCS9"/>
<protein>
    <submittedName>
        <fullName evidence="2">Transposase</fullName>
    </submittedName>
</protein>
<proteinExistence type="predicted"/>
<dbReference type="EMBL" id="CP019655">
    <property type="protein sequence ID" value="AVF25958.1"/>
    <property type="molecule type" value="Genomic_DNA"/>
</dbReference>
<dbReference type="GO" id="GO:0003677">
    <property type="term" value="F:DNA binding"/>
    <property type="evidence" value="ECO:0007669"/>
    <property type="project" value="InterPro"/>
</dbReference>
<feature type="domain" description="Transposase IS116/IS110/IS902 C-terminal" evidence="1">
    <location>
        <begin position="26"/>
        <end position="109"/>
    </location>
</feature>
<evidence type="ECO:0000313" key="2">
    <source>
        <dbReference type="EMBL" id="AVF25958.1"/>
    </source>
</evidence>
<sequence length="168" mass="19195">MFSRQLQDIMTQVEQLLKQIPGTEEMLTIPGVAIVTLAGFLAEVGDLRGYEHRQQIIRLAGFHLKENSSGKKKSKSTITKRGRSRLRALLFRAVLPMVGKNAQFKALHQYYTKRSHNPLKKKQSIARVMWKTYSCTLHIGYKMYTLQCKRCIRTGTPVPTTDGCLKQL</sequence>
<gene>
    <name evidence="2" type="ORF">ERICIII_01780</name>
</gene>
<dbReference type="InterPro" id="IPR047650">
    <property type="entry name" value="Transpos_IS110"/>
</dbReference>
<evidence type="ECO:0000313" key="3">
    <source>
        <dbReference type="Proteomes" id="UP000239833"/>
    </source>
</evidence>
<organism evidence="2 3">
    <name type="scientific">Paenibacillus larvae subsp. larvae</name>
    <dbReference type="NCBI Taxonomy" id="147375"/>
    <lineage>
        <taxon>Bacteria</taxon>
        <taxon>Bacillati</taxon>
        <taxon>Bacillota</taxon>
        <taxon>Bacilli</taxon>
        <taxon>Bacillales</taxon>
        <taxon>Paenibacillaceae</taxon>
        <taxon>Paenibacillus</taxon>
    </lineage>
</organism>
<dbReference type="GO" id="GO:0006313">
    <property type="term" value="P:DNA transposition"/>
    <property type="evidence" value="ECO:0007669"/>
    <property type="project" value="InterPro"/>
</dbReference>
<name>A0A2L1UCS9_9BACL</name>
<dbReference type="Proteomes" id="UP000239833">
    <property type="component" value="Chromosome"/>
</dbReference>
<dbReference type="GeneID" id="64218542"/>
<dbReference type="PANTHER" id="PTHR33055">
    <property type="entry name" value="TRANSPOSASE FOR INSERTION SEQUENCE ELEMENT IS1111A"/>
    <property type="match status" value="1"/>
</dbReference>
<dbReference type="InterPro" id="IPR003346">
    <property type="entry name" value="Transposase_20"/>
</dbReference>
<dbReference type="PANTHER" id="PTHR33055:SF3">
    <property type="entry name" value="PUTATIVE TRANSPOSASE FOR IS117-RELATED"/>
    <property type="match status" value="1"/>
</dbReference>
<dbReference type="RefSeq" id="WP_230460648.1">
    <property type="nucleotide sequence ID" value="NZ_CP019655.1"/>
</dbReference>
<reference evidence="3" key="1">
    <citation type="submission" date="2017-02" db="EMBL/GenBank/DDBJ databases">
        <title>Delineation of Paenibacillus larvae strains originating from foulbrood outbreaks.</title>
        <authorList>
            <person name="Beims H."/>
            <person name="Bunk B."/>
            <person name="Sproeer C."/>
            <person name="Mohr K.I."/>
            <person name="Pradella S."/>
            <person name="Guenther G."/>
            <person name="Rohde M."/>
            <person name="von der Ohe W."/>
            <person name="Steinert M."/>
        </authorList>
    </citation>
    <scope>NUCLEOTIDE SEQUENCE [LARGE SCALE GENOMIC DNA]</scope>
    <source>
        <strain evidence="3">Eric_III</strain>
    </source>
</reference>
<dbReference type="GO" id="GO:0004803">
    <property type="term" value="F:transposase activity"/>
    <property type="evidence" value="ECO:0007669"/>
    <property type="project" value="InterPro"/>
</dbReference>
<dbReference type="Pfam" id="PF02371">
    <property type="entry name" value="Transposase_20"/>
    <property type="match status" value="1"/>
</dbReference>
<accession>A0A2L1UCS9</accession>
<evidence type="ECO:0000259" key="1">
    <source>
        <dbReference type="Pfam" id="PF02371"/>
    </source>
</evidence>